<name>A0ABW4TWH4_9SPHN</name>
<dbReference type="EMBL" id="JBHUGS010000002">
    <property type="protein sequence ID" value="MFD1951065.1"/>
    <property type="molecule type" value="Genomic_DNA"/>
</dbReference>
<sequence>MPNYVTSTCRLIGPDEDVARFRSEIIRTAPAGHSDAGGLLFDFDAVIPMPSCLRDADESSRSELGMSLVTARGSTPPPFSKLGLYDNQIEWVRSKAGLPYDAGIGEVAAAFLLKHPEIEQMGMSRIRALAETGFASWYPWALANWGTKWGAFRFAETGAEPFAFRFETAWSFPVPIFEALATRFPSLGFECATFDEGWNFAGAGWFNPPAGEPCFAECEASATLYKVVYGRPPEPDED</sequence>
<comment type="caution">
    <text evidence="1">The sequence shown here is derived from an EMBL/GenBank/DDBJ whole genome shotgun (WGS) entry which is preliminary data.</text>
</comment>
<reference evidence="2" key="1">
    <citation type="journal article" date="2019" name="Int. J. Syst. Evol. Microbiol.">
        <title>The Global Catalogue of Microorganisms (GCM) 10K type strain sequencing project: providing services to taxonomists for standard genome sequencing and annotation.</title>
        <authorList>
            <consortium name="The Broad Institute Genomics Platform"/>
            <consortium name="The Broad Institute Genome Sequencing Center for Infectious Disease"/>
            <person name="Wu L."/>
            <person name="Ma J."/>
        </authorList>
    </citation>
    <scope>NUCLEOTIDE SEQUENCE [LARGE SCALE GENOMIC DNA]</scope>
    <source>
        <strain evidence="2">CGMCC 1.12702</strain>
    </source>
</reference>
<evidence type="ECO:0000313" key="2">
    <source>
        <dbReference type="Proteomes" id="UP001597400"/>
    </source>
</evidence>
<organism evidence="1 2">
    <name type="scientific">Sphingomonas arantia</name>
    <dbReference type="NCBI Taxonomy" id="1460676"/>
    <lineage>
        <taxon>Bacteria</taxon>
        <taxon>Pseudomonadati</taxon>
        <taxon>Pseudomonadota</taxon>
        <taxon>Alphaproteobacteria</taxon>
        <taxon>Sphingomonadales</taxon>
        <taxon>Sphingomonadaceae</taxon>
        <taxon>Sphingomonas</taxon>
    </lineage>
</organism>
<evidence type="ECO:0008006" key="3">
    <source>
        <dbReference type="Google" id="ProtNLM"/>
    </source>
</evidence>
<proteinExistence type="predicted"/>
<evidence type="ECO:0000313" key="1">
    <source>
        <dbReference type="EMBL" id="MFD1951065.1"/>
    </source>
</evidence>
<keyword evidence="2" id="KW-1185">Reference proteome</keyword>
<accession>A0ABW4TWH4</accession>
<dbReference type="Proteomes" id="UP001597400">
    <property type="component" value="Unassembled WGS sequence"/>
</dbReference>
<dbReference type="RefSeq" id="WP_380929494.1">
    <property type="nucleotide sequence ID" value="NZ_JBHUGS010000002.1"/>
</dbReference>
<gene>
    <name evidence="1" type="ORF">ACFSGX_09845</name>
</gene>
<protein>
    <recommendedName>
        <fullName evidence="3">YubB ferredoxin-like domain-containing protein</fullName>
    </recommendedName>
</protein>